<gene>
    <name evidence="3" type="ORF">SAMN02745196_01880</name>
</gene>
<sequence length="317" mass="35409">MKKNYLTLLLSSFLLIPICLGGCSSKNSKVTVTTLIENSASDNKNLENQHGISMLIETNKNNILFDTSKNELFLKNSEEMSKDLSKVDSLVLSHAHYDHCGGVKPLLEKFNIKPDLYVGEKFFKDLEKYHYSKGGGPKLDFTDGKEGYTYIGIDFDENYIKSKNINVKPVSTENKLNDKVTVYGGFKETSLEPLNPSMQIKTGEDKYKLDNFEEEVAISIDTDKGLVILTGCSHNGIVNIVESIKSKTNKDVYAVIGGTHLVEADEARIQKTIDYFKKLGVKKIGLSHCTGDKAVKMFKEQLPEETFVNSTGITMDF</sequence>
<evidence type="ECO:0000313" key="4">
    <source>
        <dbReference type="Proteomes" id="UP000184526"/>
    </source>
</evidence>
<evidence type="ECO:0000313" key="3">
    <source>
        <dbReference type="EMBL" id="SHH91155.1"/>
    </source>
</evidence>
<dbReference type="RefSeq" id="WP_084666207.1">
    <property type="nucleotide sequence ID" value="NZ_FQXP01000006.1"/>
</dbReference>
<evidence type="ECO:0000259" key="2">
    <source>
        <dbReference type="SMART" id="SM00849"/>
    </source>
</evidence>
<dbReference type="STRING" id="1121306.SAMN02745196_01880"/>
<keyword evidence="4" id="KW-1185">Reference proteome</keyword>
<dbReference type="InterPro" id="IPR036866">
    <property type="entry name" value="RibonucZ/Hydroxyglut_hydro"/>
</dbReference>
<feature type="chain" id="PRO_5039559456" evidence="1">
    <location>
        <begin position="22"/>
        <end position="317"/>
    </location>
</feature>
<dbReference type="InterPro" id="IPR041712">
    <property type="entry name" value="DHPS-like_MBL-fold"/>
</dbReference>
<dbReference type="AlphaFoldDB" id="A0A1M5WU31"/>
<dbReference type="EMBL" id="FQXP01000006">
    <property type="protein sequence ID" value="SHH91155.1"/>
    <property type="molecule type" value="Genomic_DNA"/>
</dbReference>
<dbReference type="PANTHER" id="PTHR13754:SF13">
    <property type="entry name" value="METALLO-BETA-LACTAMASE SUPERFAMILY PROTEIN (AFU_ORTHOLOGUE AFUA_3G07630)"/>
    <property type="match status" value="1"/>
</dbReference>
<dbReference type="CDD" id="cd07713">
    <property type="entry name" value="DHPS-like_MBL-fold"/>
    <property type="match status" value="1"/>
</dbReference>
<keyword evidence="1" id="KW-0732">Signal</keyword>
<proteinExistence type="predicted"/>
<protein>
    <submittedName>
        <fullName evidence="3">7,8-dihydropterin-6-yl-methyl-4-(Beta-D-ribofuranosyl)aminobenzene 5'-phosphate synthase</fullName>
    </submittedName>
</protein>
<organism evidence="3 4">
    <name type="scientific">Clostridium collagenovorans DSM 3089</name>
    <dbReference type="NCBI Taxonomy" id="1121306"/>
    <lineage>
        <taxon>Bacteria</taxon>
        <taxon>Bacillati</taxon>
        <taxon>Bacillota</taxon>
        <taxon>Clostridia</taxon>
        <taxon>Eubacteriales</taxon>
        <taxon>Clostridiaceae</taxon>
        <taxon>Clostridium</taxon>
    </lineage>
</organism>
<feature type="domain" description="Metallo-beta-lactamase" evidence="2">
    <location>
        <begin position="50"/>
        <end position="288"/>
    </location>
</feature>
<dbReference type="Gene3D" id="3.60.15.10">
    <property type="entry name" value="Ribonuclease Z/Hydroxyacylglutathione hydrolase-like"/>
    <property type="match status" value="1"/>
</dbReference>
<reference evidence="3 4" key="1">
    <citation type="submission" date="2016-11" db="EMBL/GenBank/DDBJ databases">
        <authorList>
            <person name="Jaros S."/>
            <person name="Januszkiewicz K."/>
            <person name="Wedrychowicz H."/>
        </authorList>
    </citation>
    <scope>NUCLEOTIDE SEQUENCE [LARGE SCALE GENOMIC DNA]</scope>
    <source>
        <strain evidence="3 4">DSM 3089</strain>
    </source>
</reference>
<dbReference type="PANTHER" id="PTHR13754">
    <property type="entry name" value="METALLO-BETA-LACTAMASE SUPERFAMILY PROTEIN"/>
    <property type="match status" value="1"/>
</dbReference>
<dbReference type="Pfam" id="PF00753">
    <property type="entry name" value="Lactamase_B"/>
    <property type="match status" value="1"/>
</dbReference>
<name>A0A1M5WU31_9CLOT</name>
<evidence type="ECO:0000256" key="1">
    <source>
        <dbReference type="SAM" id="SignalP"/>
    </source>
</evidence>
<accession>A0A1M5WU31</accession>
<dbReference type="SMART" id="SM00849">
    <property type="entry name" value="Lactamase_B"/>
    <property type="match status" value="1"/>
</dbReference>
<dbReference type="SUPFAM" id="SSF56281">
    <property type="entry name" value="Metallo-hydrolase/oxidoreductase"/>
    <property type="match status" value="1"/>
</dbReference>
<dbReference type="OrthoDB" id="9803916at2"/>
<dbReference type="InterPro" id="IPR052926">
    <property type="entry name" value="Metallo-beta-lactamase_dom"/>
</dbReference>
<dbReference type="InterPro" id="IPR001279">
    <property type="entry name" value="Metallo-B-lactamas"/>
</dbReference>
<dbReference type="Proteomes" id="UP000184526">
    <property type="component" value="Unassembled WGS sequence"/>
</dbReference>
<feature type="signal peptide" evidence="1">
    <location>
        <begin position="1"/>
        <end position="21"/>
    </location>
</feature>
<dbReference type="GO" id="GO:0016740">
    <property type="term" value="F:transferase activity"/>
    <property type="evidence" value="ECO:0007669"/>
    <property type="project" value="TreeGrafter"/>
</dbReference>